<feature type="transmembrane region" description="Helical" evidence="7">
    <location>
        <begin position="107"/>
        <end position="133"/>
    </location>
</feature>
<gene>
    <name evidence="7" type="primary">lgt</name>
    <name evidence="8" type="ORF">TresaDRAFT_0669</name>
</gene>
<name>H7ENB6_9SPIR</name>
<dbReference type="PROSITE" id="PS01311">
    <property type="entry name" value="LGT"/>
    <property type="match status" value="1"/>
</dbReference>
<comment type="similarity">
    <text evidence="1 7">Belongs to the Lgt family.</text>
</comment>
<keyword evidence="3 7" id="KW-0808">Transferase</keyword>
<dbReference type="PATRIC" id="fig|907348.3.peg.2439"/>
<feature type="transmembrane region" description="Helical" evidence="7">
    <location>
        <begin position="64"/>
        <end position="87"/>
    </location>
</feature>
<dbReference type="Proteomes" id="UP000003571">
    <property type="component" value="Unassembled WGS sequence"/>
</dbReference>
<organism evidence="8 9">
    <name type="scientific">Treponema saccharophilum DSM 2985</name>
    <dbReference type="NCBI Taxonomy" id="907348"/>
    <lineage>
        <taxon>Bacteria</taxon>
        <taxon>Pseudomonadati</taxon>
        <taxon>Spirochaetota</taxon>
        <taxon>Spirochaetia</taxon>
        <taxon>Spirochaetales</taxon>
        <taxon>Treponemataceae</taxon>
        <taxon>Treponema</taxon>
    </lineage>
</organism>
<comment type="caution">
    <text evidence="8">The sequence shown here is derived from an EMBL/GenBank/DDBJ whole genome shotgun (WGS) entry which is preliminary data.</text>
</comment>
<dbReference type="Pfam" id="PF01790">
    <property type="entry name" value="LGT"/>
    <property type="match status" value="1"/>
</dbReference>
<accession>H7ENB6</accession>
<dbReference type="EC" id="2.5.1.145" evidence="7"/>
<evidence type="ECO:0000256" key="6">
    <source>
        <dbReference type="ARBA" id="ARBA00023136"/>
    </source>
</evidence>
<keyword evidence="4 7" id="KW-0812">Transmembrane</keyword>
<dbReference type="HAMAP" id="MF_01147">
    <property type="entry name" value="Lgt"/>
    <property type="match status" value="1"/>
</dbReference>
<dbReference type="GO" id="GO:0042158">
    <property type="term" value="P:lipoprotein biosynthetic process"/>
    <property type="evidence" value="ECO:0007669"/>
    <property type="project" value="UniProtKB-UniRule"/>
</dbReference>
<dbReference type="InterPro" id="IPR001640">
    <property type="entry name" value="Lgt"/>
</dbReference>
<evidence type="ECO:0000256" key="2">
    <source>
        <dbReference type="ARBA" id="ARBA00022475"/>
    </source>
</evidence>
<protein>
    <recommendedName>
        <fullName evidence="7">Phosphatidylglycerol--prolipoprotein diacylglyceryl transferase</fullName>
        <ecNumber evidence="7">2.5.1.145</ecNumber>
    </recommendedName>
</protein>
<comment type="subcellular location">
    <subcellularLocation>
        <location evidence="7">Cell membrane</location>
        <topology evidence="7">Multi-pass membrane protein</topology>
    </subcellularLocation>
</comment>
<comment type="catalytic activity">
    <reaction evidence="7">
        <text>L-cysteinyl-[prolipoprotein] + a 1,2-diacyl-sn-glycero-3-phospho-(1'-sn-glycerol) = an S-1,2-diacyl-sn-glyceryl-L-cysteinyl-[prolipoprotein] + sn-glycerol 1-phosphate + H(+)</text>
        <dbReference type="Rhea" id="RHEA:56712"/>
        <dbReference type="Rhea" id="RHEA-COMP:14679"/>
        <dbReference type="Rhea" id="RHEA-COMP:14680"/>
        <dbReference type="ChEBI" id="CHEBI:15378"/>
        <dbReference type="ChEBI" id="CHEBI:29950"/>
        <dbReference type="ChEBI" id="CHEBI:57685"/>
        <dbReference type="ChEBI" id="CHEBI:64716"/>
        <dbReference type="ChEBI" id="CHEBI:140658"/>
        <dbReference type="EC" id="2.5.1.145"/>
    </reaction>
</comment>
<keyword evidence="6 7" id="KW-0472">Membrane</keyword>
<evidence type="ECO:0000256" key="5">
    <source>
        <dbReference type="ARBA" id="ARBA00022989"/>
    </source>
</evidence>
<comment type="function">
    <text evidence="7">Catalyzes the transfer of the diacylglyceryl group from phosphatidylglycerol to the sulfhydryl group of the N-terminal cysteine of a prolipoprotein, the first step in the formation of mature lipoproteins.</text>
</comment>
<dbReference type="eggNOG" id="COG0682">
    <property type="taxonomic scope" value="Bacteria"/>
</dbReference>
<dbReference type="UniPathway" id="UPA00664"/>
<dbReference type="OrthoDB" id="871140at2"/>
<comment type="pathway">
    <text evidence="7">Protein modification; lipoprotein biosynthesis (diacylglyceryl transfer).</text>
</comment>
<dbReference type="AlphaFoldDB" id="H7ENB6"/>
<evidence type="ECO:0000256" key="4">
    <source>
        <dbReference type="ARBA" id="ARBA00022692"/>
    </source>
</evidence>
<feature type="transmembrane region" description="Helical" evidence="7">
    <location>
        <begin position="25"/>
        <end position="43"/>
    </location>
</feature>
<dbReference type="GO" id="GO:0008961">
    <property type="term" value="F:phosphatidylglycerol-prolipoprotein diacylglyceryl transferase activity"/>
    <property type="evidence" value="ECO:0007669"/>
    <property type="project" value="UniProtKB-UniRule"/>
</dbReference>
<dbReference type="PANTHER" id="PTHR30589:SF0">
    <property type="entry name" value="PHOSPHATIDYLGLYCEROL--PROLIPOPROTEIN DIACYLGLYCERYL TRANSFERASE"/>
    <property type="match status" value="1"/>
</dbReference>
<evidence type="ECO:0000313" key="8">
    <source>
        <dbReference type="EMBL" id="EIC00844.1"/>
    </source>
</evidence>
<keyword evidence="9" id="KW-1185">Reference proteome</keyword>
<dbReference type="PANTHER" id="PTHR30589">
    <property type="entry name" value="PROLIPOPROTEIN DIACYLGLYCERYL TRANSFERASE"/>
    <property type="match status" value="1"/>
</dbReference>
<keyword evidence="2 7" id="KW-1003">Cell membrane</keyword>
<keyword evidence="5 7" id="KW-1133">Transmembrane helix</keyword>
<feature type="transmembrane region" description="Helical" evidence="7">
    <location>
        <begin position="296"/>
        <end position="317"/>
    </location>
</feature>
<keyword evidence="8" id="KW-0449">Lipoprotein</keyword>
<dbReference type="RefSeq" id="WP_002705969.1">
    <property type="nucleotide sequence ID" value="NZ_AGRW01000053.1"/>
</dbReference>
<evidence type="ECO:0000256" key="1">
    <source>
        <dbReference type="ARBA" id="ARBA00007150"/>
    </source>
</evidence>
<evidence type="ECO:0000256" key="3">
    <source>
        <dbReference type="ARBA" id="ARBA00022679"/>
    </source>
</evidence>
<sequence length="329" mass="37275">MPLYIDYPSWIHPEIFPNVPVLGLVRWYGLMYILAFSTAFLVLKKVMKEGALDSDGTKATEDDIFSFIATGIIFLLIGARVFSTLVYDTTGDYLKKPWLIFWPFKNGHFTGLAGMSYHGGFIGGLLGMIFWCWKHKRPTMRWIDAMCTAIPLGYTFGRIGNFMNGELYGRITTMPWGIVFPGVPRAERFSSKIEWVSAFMEKIGMEATGGLVNLPRHPSQLYEALFEGILLFCIIWLVHKKKPFDGFIGGLYTIGYGTVRFFIEYFREPDADIGYRFSVDGAQIYENTSLLNISTGQILCFLMILGGIGVLAVCFLLDKKRRRKTAGQK</sequence>
<feature type="binding site" evidence="7">
    <location>
        <position position="158"/>
    </location>
    <ligand>
        <name>a 1,2-diacyl-sn-glycero-3-phospho-(1'-sn-glycerol)</name>
        <dbReference type="ChEBI" id="CHEBI:64716"/>
    </ligand>
</feature>
<dbReference type="EMBL" id="AGRW01000053">
    <property type="protein sequence ID" value="EIC00844.1"/>
    <property type="molecule type" value="Genomic_DNA"/>
</dbReference>
<evidence type="ECO:0000256" key="7">
    <source>
        <dbReference type="HAMAP-Rule" id="MF_01147"/>
    </source>
</evidence>
<dbReference type="STRING" id="907348.TresaDRAFT_0669"/>
<feature type="transmembrane region" description="Helical" evidence="7">
    <location>
        <begin position="221"/>
        <end position="239"/>
    </location>
</feature>
<reference evidence="8 9" key="1">
    <citation type="submission" date="2011-09" db="EMBL/GenBank/DDBJ databases">
        <title>The draft genome of Treponema saccharophilum DSM 2985.</title>
        <authorList>
            <consortium name="US DOE Joint Genome Institute (JGI-PGF)"/>
            <person name="Lucas S."/>
            <person name="Copeland A."/>
            <person name="Lapidus A."/>
            <person name="Glavina del Rio T."/>
            <person name="Dalin E."/>
            <person name="Tice H."/>
            <person name="Bruce D."/>
            <person name="Goodwin L."/>
            <person name="Pitluck S."/>
            <person name="Peters L."/>
            <person name="Kyrpides N."/>
            <person name="Mavromatis K."/>
            <person name="Ivanova N."/>
            <person name="Markowitz V."/>
            <person name="Cheng J.-F."/>
            <person name="Hugenholtz P."/>
            <person name="Woyke T."/>
            <person name="Wu D."/>
            <person name="Gronow S."/>
            <person name="Wellnitz S."/>
            <person name="Brambilla E."/>
            <person name="Klenk H.-P."/>
            <person name="Eisen J.A."/>
        </authorList>
    </citation>
    <scope>NUCLEOTIDE SEQUENCE [LARGE SCALE GENOMIC DNA]</scope>
    <source>
        <strain evidence="8 9">DSM 2985</strain>
    </source>
</reference>
<evidence type="ECO:0000313" key="9">
    <source>
        <dbReference type="Proteomes" id="UP000003571"/>
    </source>
</evidence>
<dbReference type="GO" id="GO:0005886">
    <property type="term" value="C:plasma membrane"/>
    <property type="evidence" value="ECO:0007669"/>
    <property type="project" value="UniProtKB-SubCell"/>
</dbReference>
<proteinExistence type="inferred from homology"/>
<dbReference type="NCBIfam" id="TIGR00544">
    <property type="entry name" value="lgt"/>
    <property type="match status" value="1"/>
</dbReference>